<sequence>MADQHDERLRRTRNDSPGRPRAMGAAQPWPGQRQGRQEARGGRPSLGIVGFTLAAAAGVAAIGLIEAQMRDTGRRTRTGQNRRSAAGHEPELERSITIEDVPADELYRRWRDPENFRRIMAPFADVQPTGDGQTRWNAGPHLGSWDMRLADDQPGEFMRWEAQGGGALIREASVRFRSAAGNRGTVVVLRASLDPPGGMLGRIAAQMLGNTLPAALASKTLHYFKALVQTGEIPTTERQPAARPDPR</sequence>
<reference evidence="3 4" key="1">
    <citation type="submission" date="2012-02" db="EMBL/GenBank/DDBJ databases">
        <title>Improved High-Quality Draft sequence of Microvirga sp. WSM3557.</title>
        <authorList>
            <consortium name="US DOE Joint Genome Institute"/>
            <person name="Lucas S."/>
            <person name="Han J."/>
            <person name="Lapidus A."/>
            <person name="Cheng J.-F."/>
            <person name="Goodwin L."/>
            <person name="Pitluck S."/>
            <person name="Peters L."/>
            <person name="Zhang X."/>
            <person name="Detter J.C."/>
            <person name="Han C."/>
            <person name="Tapia R."/>
            <person name="Land M."/>
            <person name="Hauser L."/>
            <person name="Kyrpides N."/>
            <person name="Ivanova N."/>
            <person name="Pagani I."/>
            <person name="Brau L."/>
            <person name="Yates R."/>
            <person name="O'Hara G."/>
            <person name="Rui T."/>
            <person name="Howieson J."/>
            <person name="Reeve W."/>
            <person name="Woyke T."/>
        </authorList>
    </citation>
    <scope>NUCLEOTIDE SEQUENCE [LARGE SCALE GENOMIC DNA]</scope>
    <source>
        <strain evidence="3 4">WSM3557</strain>
    </source>
</reference>
<dbReference type="AlphaFoldDB" id="I4YMY1"/>
<dbReference type="CDD" id="cd07817">
    <property type="entry name" value="SRPBCC_8"/>
    <property type="match status" value="1"/>
</dbReference>
<dbReference type="OrthoDB" id="9797595at2"/>
<feature type="region of interest" description="Disordered" evidence="1">
    <location>
        <begin position="71"/>
        <end position="92"/>
    </location>
</feature>
<dbReference type="Proteomes" id="UP000003947">
    <property type="component" value="Unassembled WGS sequence"/>
</dbReference>
<evidence type="ECO:0000256" key="2">
    <source>
        <dbReference type="SAM" id="Phobius"/>
    </source>
</evidence>
<organism evidence="3 4">
    <name type="scientific">Microvirga lotononidis</name>
    <dbReference type="NCBI Taxonomy" id="864069"/>
    <lineage>
        <taxon>Bacteria</taxon>
        <taxon>Pseudomonadati</taxon>
        <taxon>Pseudomonadota</taxon>
        <taxon>Alphaproteobacteria</taxon>
        <taxon>Hyphomicrobiales</taxon>
        <taxon>Methylobacteriaceae</taxon>
        <taxon>Microvirga</taxon>
    </lineage>
</organism>
<dbReference type="HOGENOM" id="CLU_079860_0_1_5"/>
<protein>
    <submittedName>
        <fullName evidence="3">Putative integral membrane protein</fullName>
    </submittedName>
</protein>
<evidence type="ECO:0000313" key="3">
    <source>
        <dbReference type="EMBL" id="EIM25323.1"/>
    </source>
</evidence>
<proteinExistence type="predicted"/>
<evidence type="ECO:0000256" key="1">
    <source>
        <dbReference type="SAM" id="MobiDB-lite"/>
    </source>
</evidence>
<dbReference type="STRING" id="864069.MicloDRAFT_00060490"/>
<feature type="compositionally biased region" description="Basic and acidic residues" evidence="1">
    <location>
        <begin position="1"/>
        <end position="18"/>
    </location>
</feature>
<dbReference type="Gene3D" id="3.30.530.20">
    <property type="match status" value="1"/>
</dbReference>
<dbReference type="InterPro" id="IPR023393">
    <property type="entry name" value="START-like_dom_sf"/>
</dbReference>
<feature type="transmembrane region" description="Helical" evidence="2">
    <location>
        <begin position="46"/>
        <end position="65"/>
    </location>
</feature>
<keyword evidence="4" id="KW-1185">Reference proteome</keyword>
<evidence type="ECO:0000313" key="4">
    <source>
        <dbReference type="Proteomes" id="UP000003947"/>
    </source>
</evidence>
<dbReference type="eggNOG" id="COG5637">
    <property type="taxonomic scope" value="Bacteria"/>
</dbReference>
<keyword evidence="2" id="KW-0472">Membrane</keyword>
<gene>
    <name evidence="3" type="ORF">MicloDRAFT_00060490</name>
</gene>
<dbReference type="PATRIC" id="fig|864069.3.peg.6481"/>
<dbReference type="EMBL" id="JH660647">
    <property type="protein sequence ID" value="EIM25323.1"/>
    <property type="molecule type" value="Genomic_DNA"/>
</dbReference>
<name>I4YMY1_9HYPH</name>
<dbReference type="RefSeq" id="WP_009493731.1">
    <property type="nucleotide sequence ID" value="NZ_CP141048.1"/>
</dbReference>
<keyword evidence="2" id="KW-0812">Transmembrane</keyword>
<accession>I4YMY1</accession>
<dbReference type="SUPFAM" id="SSF55961">
    <property type="entry name" value="Bet v1-like"/>
    <property type="match status" value="1"/>
</dbReference>
<feature type="region of interest" description="Disordered" evidence="1">
    <location>
        <begin position="1"/>
        <end position="43"/>
    </location>
</feature>
<keyword evidence="2" id="KW-1133">Transmembrane helix</keyword>